<dbReference type="SUPFAM" id="SSF53807">
    <property type="entry name" value="Helical backbone' metal receptor"/>
    <property type="match status" value="1"/>
</dbReference>
<accession>A0A1R4KG28</accession>
<keyword evidence="3" id="KW-0813">Transport</keyword>
<keyword evidence="4 6" id="KW-0732">Signal</keyword>
<comment type="subcellular location">
    <subcellularLocation>
        <location evidence="1">Cell envelope</location>
    </subcellularLocation>
</comment>
<evidence type="ECO:0000256" key="1">
    <source>
        <dbReference type="ARBA" id="ARBA00004196"/>
    </source>
</evidence>
<dbReference type="RefSeq" id="WP_179110724.1">
    <property type="nucleotide sequence ID" value="NZ_FUKQ01000052.1"/>
</dbReference>
<dbReference type="InterPro" id="IPR002491">
    <property type="entry name" value="ABC_transptr_periplasmic_BD"/>
</dbReference>
<dbReference type="PROSITE" id="PS50983">
    <property type="entry name" value="FE_B12_PBP"/>
    <property type="match status" value="1"/>
</dbReference>
<dbReference type="FunFam" id="3.40.50.1980:FF:000009">
    <property type="entry name" value="Iron-enterobactin transporter periplasmic binding protein"/>
    <property type="match status" value="1"/>
</dbReference>
<dbReference type="PROSITE" id="PS51318">
    <property type="entry name" value="TAT"/>
    <property type="match status" value="1"/>
</dbReference>
<dbReference type="GO" id="GO:0030288">
    <property type="term" value="C:outer membrane-bounded periplasmic space"/>
    <property type="evidence" value="ECO:0007669"/>
    <property type="project" value="TreeGrafter"/>
</dbReference>
<dbReference type="PANTHER" id="PTHR30532:SF24">
    <property type="entry name" value="FERRIC ENTEROBACTIN-BINDING PERIPLASMIC PROTEIN FEPB"/>
    <property type="match status" value="1"/>
</dbReference>
<evidence type="ECO:0000259" key="7">
    <source>
        <dbReference type="PROSITE" id="PS50983"/>
    </source>
</evidence>
<name>A0A1R4KG28_9ACTN</name>
<evidence type="ECO:0000313" key="9">
    <source>
        <dbReference type="Proteomes" id="UP000188342"/>
    </source>
</evidence>
<feature type="region of interest" description="Disordered" evidence="5">
    <location>
        <begin position="28"/>
        <end position="61"/>
    </location>
</feature>
<organism evidence="8 9">
    <name type="scientific">Luteococcus japonicus LSP_Lj1</name>
    <dbReference type="NCBI Taxonomy" id="1255658"/>
    <lineage>
        <taxon>Bacteria</taxon>
        <taxon>Bacillati</taxon>
        <taxon>Actinomycetota</taxon>
        <taxon>Actinomycetes</taxon>
        <taxon>Propionibacteriales</taxon>
        <taxon>Propionibacteriaceae</taxon>
        <taxon>Luteococcus</taxon>
    </lineage>
</organism>
<feature type="compositionally biased region" description="Low complexity" evidence="5">
    <location>
        <begin position="31"/>
        <end position="44"/>
    </location>
</feature>
<evidence type="ECO:0000256" key="3">
    <source>
        <dbReference type="ARBA" id="ARBA00022448"/>
    </source>
</evidence>
<sequence>MNHLSRRHMLTLLGAAAVVPLTACGGKQSTSSGASASSGASSGSWPQQVTHPVGKTTLPAQPQRIVSTSTVLTGTLLALDAPVIASGGSKPNAEGLDENGFFTHWADKAKEKGVKSIYKNSELDLEAVMAQKPDLIIVSATGGDSQAKAYAQLAKIAPTVAVDYNEVGWEEATTTVGKITGLSDKATQVLKDYDAKLAELKQAMQPPSEGVQAIVLTPGQGSAFAKVGGPHDKVLSKLGVSLDKADLSSGDGGIGGEKRDDFTFLSEEATVSALKAKNLFLVGGDETYVDKLKSNKAYANIPALKGGTVVPLGLASFKLDYFSALDMAQHIADAYKK</sequence>
<reference evidence="8 9" key="1">
    <citation type="submission" date="2017-02" db="EMBL/GenBank/DDBJ databases">
        <authorList>
            <person name="Peterson S.W."/>
        </authorList>
    </citation>
    <scope>NUCLEOTIDE SEQUENCE [LARGE SCALE GENOMIC DNA]</scope>
    <source>
        <strain evidence="8 9">LSP_Lj1</strain>
    </source>
</reference>
<dbReference type="InterPro" id="IPR051313">
    <property type="entry name" value="Bact_iron-sidero_bind"/>
</dbReference>
<protein>
    <submittedName>
        <fullName evidence="8">Ferric enterobactin-binding periplasmic protein FepB (TC 3.A.1.14.2)</fullName>
    </submittedName>
</protein>
<dbReference type="AlphaFoldDB" id="A0A1R4KG28"/>
<dbReference type="NCBIfam" id="NF008200">
    <property type="entry name" value="PRK10957.1"/>
    <property type="match status" value="1"/>
</dbReference>
<feature type="chain" id="PRO_5039032061" evidence="6">
    <location>
        <begin position="24"/>
        <end position="337"/>
    </location>
</feature>
<dbReference type="InterPro" id="IPR006311">
    <property type="entry name" value="TAT_signal"/>
</dbReference>
<gene>
    <name evidence="8" type="ORF">FM114_14115</name>
</gene>
<comment type="similarity">
    <text evidence="2">Belongs to the bacterial solute-binding protein 8 family.</text>
</comment>
<dbReference type="Pfam" id="PF01497">
    <property type="entry name" value="Peripla_BP_2"/>
    <property type="match status" value="1"/>
</dbReference>
<feature type="signal peptide" evidence="6">
    <location>
        <begin position="1"/>
        <end position="23"/>
    </location>
</feature>
<dbReference type="EMBL" id="FUKQ01000052">
    <property type="protein sequence ID" value="SJN43238.1"/>
    <property type="molecule type" value="Genomic_DNA"/>
</dbReference>
<dbReference type="STRING" id="1255658.FM114_14115"/>
<dbReference type="Gene3D" id="3.40.50.1980">
    <property type="entry name" value="Nitrogenase molybdenum iron protein domain"/>
    <property type="match status" value="2"/>
</dbReference>
<evidence type="ECO:0000256" key="5">
    <source>
        <dbReference type="SAM" id="MobiDB-lite"/>
    </source>
</evidence>
<proteinExistence type="inferred from homology"/>
<evidence type="ECO:0000256" key="2">
    <source>
        <dbReference type="ARBA" id="ARBA00008814"/>
    </source>
</evidence>
<dbReference type="PANTHER" id="PTHR30532">
    <property type="entry name" value="IRON III DICITRATE-BINDING PERIPLASMIC PROTEIN"/>
    <property type="match status" value="1"/>
</dbReference>
<evidence type="ECO:0000256" key="4">
    <source>
        <dbReference type="ARBA" id="ARBA00022729"/>
    </source>
</evidence>
<feature type="domain" description="Fe/B12 periplasmic-binding" evidence="7">
    <location>
        <begin position="64"/>
        <end position="337"/>
    </location>
</feature>
<evidence type="ECO:0000256" key="6">
    <source>
        <dbReference type="SAM" id="SignalP"/>
    </source>
</evidence>
<evidence type="ECO:0000313" key="8">
    <source>
        <dbReference type="EMBL" id="SJN43238.1"/>
    </source>
</evidence>
<dbReference type="GO" id="GO:1901678">
    <property type="term" value="P:iron coordination entity transport"/>
    <property type="evidence" value="ECO:0007669"/>
    <property type="project" value="UniProtKB-ARBA"/>
</dbReference>
<dbReference type="Proteomes" id="UP000188342">
    <property type="component" value="Unassembled WGS sequence"/>
</dbReference>
<keyword evidence="9" id="KW-1185">Reference proteome</keyword>